<gene>
    <name evidence="1" type="ORF">SI8410_UN000028</name>
</gene>
<organism evidence="1 2">
    <name type="scientific">Spirodela intermedia</name>
    <name type="common">Intermediate duckweed</name>
    <dbReference type="NCBI Taxonomy" id="51605"/>
    <lineage>
        <taxon>Eukaryota</taxon>
        <taxon>Viridiplantae</taxon>
        <taxon>Streptophyta</taxon>
        <taxon>Embryophyta</taxon>
        <taxon>Tracheophyta</taxon>
        <taxon>Spermatophyta</taxon>
        <taxon>Magnoliopsida</taxon>
        <taxon>Liliopsida</taxon>
        <taxon>Araceae</taxon>
        <taxon>Lemnoideae</taxon>
        <taxon>Spirodela</taxon>
    </lineage>
</organism>
<dbReference type="AlphaFoldDB" id="A0A811G688"/>
<sequence>MGHRIVSSGCHPAEQKNNDFIILFLTTACSSIN</sequence>
<proteinExistence type="predicted"/>
<dbReference type="EMBL" id="CACVBZ020000001">
    <property type="protein sequence ID" value="CAB1184500.1"/>
    <property type="molecule type" value="Genomic_DNA"/>
</dbReference>
<name>A0A811G688_SPIIN</name>
<reference evidence="1" key="1">
    <citation type="submission" date="2020-02" db="EMBL/GenBank/DDBJ databases">
        <authorList>
            <person name="Scholz U."/>
            <person name="Mascher M."/>
            <person name="Fiebig A."/>
        </authorList>
    </citation>
    <scope>NUCLEOTIDE SEQUENCE</scope>
</reference>
<accession>A0A811G688</accession>
<comment type="caution">
    <text evidence="1">The sequence shown here is derived from an EMBL/GenBank/DDBJ whole genome shotgun (WGS) entry which is preliminary data.</text>
</comment>
<dbReference type="Proteomes" id="UP000663760">
    <property type="component" value="Unassembled WGS sequence"/>
</dbReference>
<keyword evidence="2" id="KW-1185">Reference proteome</keyword>
<protein>
    <submittedName>
        <fullName evidence="1">Uncharacterized protein</fullName>
    </submittedName>
</protein>
<evidence type="ECO:0000313" key="2">
    <source>
        <dbReference type="Proteomes" id="UP000663760"/>
    </source>
</evidence>
<evidence type="ECO:0000313" key="1">
    <source>
        <dbReference type="EMBL" id="CAB1184500.1"/>
    </source>
</evidence>